<evidence type="ECO:0000256" key="1">
    <source>
        <dbReference type="SAM" id="MobiDB-lite"/>
    </source>
</evidence>
<comment type="caution">
    <text evidence="2">The sequence shown here is derived from an EMBL/GenBank/DDBJ whole genome shotgun (WGS) entry which is preliminary data.</text>
</comment>
<accession>A0A8S4NMZ2</accession>
<keyword evidence="3" id="KW-1185">Reference proteome</keyword>
<proteinExistence type="predicted"/>
<dbReference type="EMBL" id="CAIIXF020000004">
    <property type="protein sequence ID" value="CAH1782067.1"/>
    <property type="molecule type" value="Genomic_DNA"/>
</dbReference>
<gene>
    <name evidence="2" type="ORF">OFUS_LOCUS8552</name>
</gene>
<reference evidence="2" key="1">
    <citation type="submission" date="2022-03" db="EMBL/GenBank/DDBJ databases">
        <authorList>
            <person name="Martin C."/>
        </authorList>
    </citation>
    <scope>NUCLEOTIDE SEQUENCE</scope>
</reference>
<feature type="non-terminal residue" evidence="2">
    <location>
        <position position="1"/>
    </location>
</feature>
<feature type="region of interest" description="Disordered" evidence="1">
    <location>
        <begin position="167"/>
        <end position="192"/>
    </location>
</feature>
<organism evidence="2 3">
    <name type="scientific">Owenia fusiformis</name>
    <name type="common">Polychaete worm</name>
    <dbReference type="NCBI Taxonomy" id="6347"/>
    <lineage>
        <taxon>Eukaryota</taxon>
        <taxon>Metazoa</taxon>
        <taxon>Spiralia</taxon>
        <taxon>Lophotrochozoa</taxon>
        <taxon>Annelida</taxon>
        <taxon>Polychaeta</taxon>
        <taxon>Sedentaria</taxon>
        <taxon>Canalipalpata</taxon>
        <taxon>Sabellida</taxon>
        <taxon>Oweniida</taxon>
        <taxon>Oweniidae</taxon>
        <taxon>Owenia</taxon>
    </lineage>
</organism>
<dbReference type="Proteomes" id="UP000749559">
    <property type="component" value="Unassembled WGS sequence"/>
</dbReference>
<sequence>QPIPVVPRPNCQWGQWTRWVQMEQCVWNGSPPTQQCPRPGVARSQRSRRCYCNGREADPRLCGGSPTQQHSIPCCVDRTLPPPPGCGIWGDWVVVPGKCDPPAGCIPLDPAGRKREIGDLRDKRQFVCVVTKYKCEKVRQCKPCPGPQRGCVGAASKTEDRTCCKEGPTPPTKATTAATKATKATPTTKKTTPKPPTKICPIFQWGQWVCIPLTPPTPCVTVIPPLTPPFGCIAKVVQCSRTKTCTPCGDTVCPVIPEAEIRGLTCCLV</sequence>
<evidence type="ECO:0000313" key="3">
    <source>
        <dbReference type="Proteomes" id="UP000749559"/>
    </source>
</evidence>
<name>A0A8S4NMZ2_OWEFU</name>
<dbReference type="AlphaFoldDB" id="A0A8S4NMZ2"/>
<evidence type="ECO:0000313" key="2">
    <source>
        <dbReference type="EMBL" id="CAH1782067.1"/>
    </source>
</evidence>
<feature type="compositionally biased region" description="Low complexity" evidence="1">
    <location>
        <begin position="172"/>
        <end position="190"/>
    </location>
</feature>
<protein>
    <submittedName>
        <fullName evidence="2">Uncharacterized protein</fullName>
    </submittedName>
</protein>